<organism evidence="1 2">
    <name type="scientific">Umezawaea tangerina</name>
    <dbReference type="NCBI Taxonomy" id="84725"/>
    <lineage>
        <taxon>Bacteria</taxon>
        <taxon>Bacillati</taxon>
        <taxon>Actinomycetota</taxon>
        <taxon>Actinomycetes</taxon>
        <taxon>Pseudonocardiales</taxon>
        <taxon>Pseudonocardiaceae</taxon>
        <taxon>Umezawaea</taxon>
    </lineage>
</organism>
<comment type="caution">
    <text evidence="1">The sequence shown here is derived from an EMBL/GenBank/DDBJ whole genome shotgun (WGS) entry which is preliminary data.</text>
</comment>
<dbReference type="Proteomes" id="UP000239494">
    <property type="component" value="Unassembled WGS sequence"/>
</dbReference>
<accession>A0A2T0SLQ2</accession>
<sequence length="42" mass="5139">MTAKHRIRRSTMGRTVGRAFRWIDDWTVEAFNPIYPHHKRRS</sequence>
<keyword evidence="2" id="KW-1185">Reference proteome</keyword>
<dbReference type="EMBL" id="PVTF01000017">
    <property type="protein sequence ID" value="PRY34347.1"/>
    <property type="molecule type" value="Genomic_DNA"/>
</dbReference>
<evidence type="ECO:0000313" key="2">
    <source>
        <dbReference type="Proteomes" id="UP000239494"/>
    </source>
</evidence>
<evidence type="ECO:0000313" key="1">
    <source>
        <dbReference type="EMBL" id="PRY34347.1"/>
    </source>
</evidence>
<name>A0A2T0SLQ2_9PSEU</name>
<gene>
    <name evidence="1" type="ORF">CLV43_117121</name>
</gene>
<proteinExistence type="predicted"/>
<dbReference type="AlphaFoldDB" id="A0A2T0SLQ2"/>
<dbReference type="RefSeq" id="WP_281262203.1">
    <property type="nucleotide sequence ID" value="NZ_PVTF01000017.1"/>
</dbReference>
<protein>
    <submittedName>
        <fullName evidence="1">Uncharacterized protein</fullName>
    </submittedName>
</protein>
<reference evidence="1 2" key="1">
    <citation type="submission" date="2018-03" db="EMBL/GenBank/DDBJ databases">
        <title>Genomic Encyclopedia of Archaeal and Bacterial Type Strains, Phase II (KMG-II): from individual species to whole genera.</title>
        <authorList>
            <person name="Goeker M."/>
        </authorList>
    </citation>
    <scope>NUCLEOTIDE SEQUENCE [LARGE SCALE GENOMIC DNA]</scope>
    <source>
        <strain evidence="1 2">DSM 44720</strain>
    </source>
</reference>